<accession>A0A3B0B254</accession>
<dbReference type="Proteomes" id="UP000282311">
    <property type="component" value="Unassembled WGS sequence"/>
</dbReference>
<keyword evidence="1" id="KW-0472">Membrane</keyword>
<dbReference type="EMBL" id="RBAH01000036">
    <property type="protein sequence ID" value="RKN65717.1"/>
    <property type="molecule type" value="Genomic_DNA"/>
</dbReference>
<dbReference type="RefSeq" id="WP_120751335.1">
    <property type="nucleotide sequence ID" value="NZ_RBAH01000036.1"/>
</dbReference>
<dbReference type="OrthoDB" id="2678045at2"/>
<gene>
    <name evidence="2" type="ORF">D7M11_31880</name>
</gene>
<comment type="caution">
    <text evidence="2">The sequence shown here is derived from an EMBL/GenBank/DDBJ whole genome shotgun (WGS) entry which is preliminary data.</text>
</comment>
<reference evidence="2 3" key="1">
    <citation type="journal article" date="2007" name="Int. J. Syst. Evol. Microbiol.">
        <title>Paenibacillus ginsengarvi sp. nov., isolated from soil from ginseng cultivation.</title>
        <authorList>
            <person name="Yoon M.H."/>
            <person name="Ten L.N."/>
            <person name="Im W.T."/>
        </authorList>
    </citation>
    <scope>NUCLEOTIDE SEQUENCE [LARGE SCALE GENOMIC DNA]</scope>
    <source>
        <strain evidence="2 3">KCTC 13059</strain>
    </source>
</reference>
<evidence type="ECO:0000256" key="1">
    <source>
        <dbReference type="SAM" id="Phobius"/>
    </source>
</evidence>
<organism evidence="2 3">
    <name type="scientific">Paenibacillus ginsengarvi</name>
    <dbReference type="NCBI Taxonomy" id="400777"/>
    <lineage>
        <taxon>Bacteria</taxon>
        <taxon>Bacillati</taxon>
        <taxon>Bacillota</taxon>
        <taxon>Bacilli</taxon>
        <taxon>Bacillales</taxon>
        <taxon>Paenibacillaceae</taxon>
        <taxon>Paenibacillus</taxon>
    </lineage>
</organism>
<name>A0A3B0B254_9BACL</name>
<keyword evidence="1" id="KW-1133">Transmembrane helix</keyword>
<protein>
    <submittedName>
        <fullName evidence="2">Uncharacterized protein</fullName>
    </submittedName>
</protein>
<feature type="transmembrane region" description="Helical" evidence="1">
    <location>
        <begin position="111"/>
        <end position="127"/>
    </location>
</feature>
<keyword evidence="1" id="KW-0812">Transmembrane</keyword>
<evidence type="ECO:0000313" key="2">
    <source>
        <dbReference type="EMBL" id="RKN65717.1"/>
    </source>
</evidence>
<feature type="transmembrane region" description="Helical" evidence="1">
    <location>
        <begin position="133"/>
        <end position="152"/>
    </location>
</feature>
<proteinExistence type="predicted"/>
<feature type="transmembrane region" description="Helical" evidence="1">
    <location>
        <begin position="48"/>
        <end position="70"/>
    </location>
</feature>
<evidence type="ECO:0000313" key="3">
    <source>
        <dbReference type="Proteomes" id="UP000282311"/>
    </source>
</evidence>
<keyword evidence="3" id="KW-1185">Reference proteome</keyword>
<dbReference type="AlphaFoldDB" id="A0A3B0B254"/>
<sequence length="173" mass="19728">MHRLDKDSTIYNFTLIKRVRHRPLPLLLYGVLPLPFAIYMAVSVSPSLAVSFVGGLLLLPNLYSGLTALYMKLLASGQRSAWSYGWRLPWLGLLPAQHVSLRIVTGIHNQLLWIGSAIIVCLFPWIGKDHVLMLLALHIWYMLPRFWIFFVLRRAKKPGLLKIGAGDTSYYIQ</sequence>
<feature type="transmembrane region" description="Helical" evidence="1">
    <location>
        <begin position="24"/>
        <end position="42"/>
    </location>
</feature>